<dbReference type="GO" id="GO:0005739">
    <property type="term" value="C:mitochondrion"/>
    <property type="evidence" value="ECO:0007669"/>
    <property type="project" value="UniProtKB-SubCell"/>
</dbReference>
<reference evidence="13" key="1">
    <citation type="submission" date="2020-11" db="EMBL/GenBank/DDBJ databases">
        <authorList>
            <person name="Whitehead M."/>
        </authorList>
    </citation>
    <scope>NUCLEOTIDE SEQUENCE</scope>
    <source>
        <strain evidence="13">EGII</strain>
    </source>
</reference>
<feature type="domain" description="Enoyl-CoA hydratase/isomerase" evidence="12">
    <location>
        <begin position="84"/>
        <end position="403"/>
    </location>
</feature>
<keyword evidence="9" id="KW-0496">Mitochondrion</keyword>
<dbReference type="Gene3D" id="3.90.226.10">
    <property type="entry name" value="2-enoyl-CoA Hydratase, Chain A, domain 1"/>
    <property type="match status" value="1"/>
</dbReference>
<dbReference type="SUPFAM" id="SSF52096">
    <property type="entry name" value="ClpP/crotonase"/>
    <property type="match status" value="1"/>
</dbReference>
<dbReference type="UniPathway" id="UPA00362"/>
<evidence type="ECO:0000313" key="13">
    <source>
        <dbReference type="EMBL" id="CAD6994967.1"/>
    </source>
</evidence>
<proteinExistence type="inferred from homology"/>
<dbReference type="NCBIfam" id="NF004127">
    <property type="entry name" value="PRK05617.1"/>
    <property type="match status" value="1"/>
</dbReference>
<dbReference type="PANTHER" id="PTHR43176:SF3">
    <property type="entry name" value="3-HYDROXYISOBUTYRYL-COA HYDROLASE, MITOCHONDRIAL"/>
    <property type="match status" value="1"/>
</dbReference>
<dbReference type="Proteomes" id="UP000606786">
    <property type="component" value="Unassembled WGS sequence"/>
</dbReference>
<evidence type="ECO:0000256" key="1">
    <source>
        <dbReference type="ARBA" id="ARBA00001709"/>
    </source>
</evidence>
<evidence type="ECO:0000259" key="12">
    <source>
        <dbReference type="Pfam" id="PF16113"/>
    </source>
</evidence>
<dbReference type="OrthoDB" id="1737613at2759"/>
<dbReference type="GO" id="GO:0003860">
    <property type="term" value="F:3-hydroxyisobutyryl-CoA hydrolase activity"/>
    <property type="evidence" value="ECO:0007669"/>
    <property type="project" value="UniProtKB-EC"/>
</dbReference>
<accession>A0A811UAI2</accession>
<comment type="caution">
    <text evidence="13">The sequence shown here is derived from an EMBL/GenBank/DDBJ whole genome shotgun (WGS) entry which is preliminary data.</text>
</comment>
<dbReference type="CDD" id="cd06558">
    <property type="entry name" value="crotonase-like"/>
    <property type="match status" value="1"/>
</dbReference>
<name>A0A811UAI2_CERCA</name>
<dbReference type="InterPro" id="IPR032259">
    <property type="entry name" value="HIBYL-CoA-H"/>
</dbReference>
<keyword evidence="8" id="KW-0378">Hydrolase</keyword>
<organism evidence="13 14">
    <name type="scientific">Ceratitis capitata</name>
    <name type="common">Mediterranean fruit fly</name>
    <name type="synonym">Tephritis capitata</name>
    <dbReference type="NCBI Taxonomy" id="7213"/>
    <lineage>
        <taxon>Eukaryota</taxon>
        <taxon>Metazoa</taxon>
        <taxon>Ecdysozoa</taxon>
        <taxon>Arthropoda</taxon>
        <taxon>Hexapoda</taxon>
        <taxon>Insecta</taxon>
        <taxon>Pterygota</taxon>
        <taxon>Neoptera</taxon>
        <taxon>Endopterygota</taxon>
        <taxon>Diptera</taxon>
        <taxon>Brachycera</taxon>
        <taxon>Muscomorpha</taxon>
        <taxon>Tephritoidea</taxon>
        <taxon>Tephritidae</taxon>
        <taxon>Ceratitis</taxon>
        <taxon>Ceratitis</taxon>
    </lineage>
</organism>
<evidence type="ECO:0000256" key="2">
    <source>
        <dbReference type="ARBA" id="ARBA00004173"/>
    </source>
</evidence>
<comment type="pathway">
    <text evidence="3">Amino-acid degradation; L-valine degradation.</text>
</comment>
<evidence type="ECO:0000256" key="5">
    <source>
        <dbReference type="ARBA" id="ARBA00011915"/>
    </source>
</evidence>
<comment type="subcellular location">
    <subcellularLocation>
        <location evidence="2">Mitochondrion</location>
    </subcellularLocation>
</comment>
<dbReference type="PANTHER" id="PTHR43176">
    <property type="entry name" value="3-HYDROXYISOBUTYRYL-COA HYDROLASE-RELATED"/>
    <property type="match status" value="1"/>
</dbReference>
<evidence type="ECO:0000256" key="6">
    <source>
        <dbReference type="ARBA" id="ARBA00016714"/>
    </source>
</evidence>
<keyword evidence="7" id="KW-0101">Branched-chain amino acid catabolism</keyword>
<evidence type="ECO:0000256" key="11">
    <source>
        <dbReference type="ARBA" id="ARBA00031181"/>
    </source>
</evidence>
<comment type="similarity">
    <text evidence="4">Belongs to the enoyl-CoA hydratase/isomerase family.</text>
</comment>
<evidence type="ECO:0000256" key="8">
    <source>
        <dbReference type="ARBA" id="ARBA00022801"/>
    </source>
</evidence>
<dbReference type="InterPro" id="IPR029045">
    <property type="entry name" value="ClpP/crotonase-like_dom_sf"/>
</dbReference>
<dbReference type="EC" id="3.1.2.4" evidence="5"/>
<dbReference type="GO" id="GO:0006574">
    <property type="term" value="P:L-valine catabolic process"/>
    <property type="evidence" value="ECO:0007669"/>
    <property type="project" value="UniProtKB-UniPathway"/>
</dbReference>
<dbReference type="AlphaFoldDB" id="A0A811UAI2"/>
<protein>
    <recommendedName>
        <fullName evidence="6">3-hydroxyisobutyryl-CoA hydrolase, mitochondrial</fullName>
        <ecNumber evidence="5">3.1.2.4</ecNumber>
    </recommendedName>
    <alternativeName>
        <fullName evidence="11">3-hydroxyisobutyryl-coenzyme A hydrolase</fullName>
    </alternativeName>
</protein>
<gene>
    <name evidence="13" type="ORF">CCAP1982_LOCUS3699</name>
</gene>
<dbReference type="InterPro" id="IPR045004">
    <property type="entry name" value="ECH_dom"/>
</dbReference>
<evidence type="ECO:0000313" key="14">
    <source>
        <dbReference type="Proteomes" id="UP000606786"/>
    </source>
</evidence>
<dbReference type="Pfam" id="PF16113">
    <property type="entry name" value="ECH_2"/>
    <property type="match status" value="1"/>
</dbReference>
<comment type="catalytic activity">
    <reaction evidence="1">
        <text>3-hydroxy-2-methylpropanoyl-CoA + H2O = 3-hydroxy-2-methylpropanoate + CoA + H(+)</text>
        <dbReference type="Rhea" id="RHEA:20888"/>
        <dbReference type="ChEBI" id="CHEBI:11805"/>
        <dbReference type="ChEBI" id="CHEBI:15377"/>
        <dbReference type="ChEBI" id="CHEBI:15378"/>
        <dbReference type="ChEBI" id="CHEBI:57287"/>
        <dbReference type="ChEBI" id="CHEBI:57340"/>
        <dbReference type="EC" id="3.1.2.4"/>
    </reaction>
</comment>
<sequence>MSVRIALSISIILKFYRKFCLYIHMTTFPFLQMHPVQRIIYAFGHRTFSHLLPKKHLACSVMSTPSDARNMSSFVIATESSDKGMIILNRPKALNALNLEMVRKVYKHLKKCELSKSMVIIKGAGEKAFCAGGDVRAIVETGPTEDSKAFFREEYTLNALIGNYIIPYVAIIDGITMGGGVGLSVHGKYRVATERTLFAMPETAIGLFPDVGGSYFLPRLQGKLGLFLGLTGFRLKGEDLLKAGIATHYCESAKLEDLQNDLLNCKDADTVQEILEKYNTPTKKEFVLNEVMDKINTCFTADSVEEIFENLKKDGSDWANKTLETLNKVSPLSLKVTFRQLNLGSQLLLPQCLKMEYRMVVRHLEDSDFKEGVRALLIDKDQKPKWNPPTLESVTQERVDSFFQKLPDTEELKV</sequence>
<dbReference type="EMBL" id="CAJHJT010000001">
    <property type="protein sequence ID" value="CAD6994967.1"/>
    <property type="molecule type" value="Genomic_DNA"/>
</dbReference>
<comment type="function">
    <text evidence="10">Hydrolyzes 3-hydroxyisobutyryl-CoA (HIBYL-CoA), a saline catabolite. Has high activity toward isobutyryl-CoA. Could be an isobutyryl-CoA dehydrogenase that functions in valine catabolism. Also hydrolyzes 3-hydroxypropanoyl-CoA.</text>
</comment>
<evidence type="ECO:0000256" key="4">
    <source>
        <dbReference type="ARBA" id="ARBA00005254"/>
    </source>
</evidence>
<keyword evidence="14" id="KW-1185">Reference proteome</keyword>
<evidence type="ECO:0000256" key="3">
    <source>
        <dbReference type="ARBA" id="ARBA00005109"/>
    </source>
</evidence>
<evidence type="ECO:0000256" key="7">
    <source>
        <dbReference type="ARBA" id="ARBA00022456"/>
    </source>
</evidence>
<evidence type="ECO:0000256" key="9">
    <source>
        <dbReference type="ARBA" id="ARBA00023128"/>
    </source>
</evidence>
<evidence type="ECO:0000256" key="10">
    <source>
        <dbReference type="ARBA" id="ARBA00024871"/>
    </source>
</evidence>
<dbReference type="FunFam" id="3.90.226.10:FF:000026">
    <property type="entry name" value="3-hydroxyisobutyryl-CoA hydrolase, mitochondrial"/>
    <property type="match status" value="1"/>
</dbReference>